<dbReference type="PANTHER" id="PTHR33099">
    <property type="entry name" value="FE2OG DIOXYGENASE DOMAIN-CONTAINING PROTEIN"/>
    <property type="match status" value="1"/>
</dbReference>
<proteinExistence type="predicted"/>
<dbReference type="AlphaFoldDB" id="A0A2K0UNV3"/>
<protein>
    <submittedName>
        <fullName evidence="1">Uncharacterized protein</fullName>
    </submittedName>
</protein>
<evidence type="ECO:0000313" key="1">
    <source>
        <dbReference type="EMBL" id="PNP59466.1"/>
    </source>
</evidence>
<dbReference type="Proteomes" id="UP000236290">
    <property type="component" value="Unassembled WGS sequence"/>
</dbReference>
<dbReference type="EMBL" id="MTYI01000007">
    <property type="protein sequence ID" value="PNP59466.1"/>
    <property type="molecule type" value="Genomic_DNA"/>
</dbReference>
<dbReference type="PANTHER" id="PTHR33099:SF7">
    <property type="entry name" value="MYND-TYPE DOMAIN-CONTAINING PROTEIN"/>
    <property type="match status" value="1"/>
</dbReference>
<name>A0A2K0UNV3_TRIHA</name>
<reference evidence="1 2" key="1">
    <citation type="submission" date="2017-02" db="EMBL/GenBank/DDBJ databases">
        <title>Genomes of Trichoderma spp. with biocontrol activity.</title>
        <authorList>
            <person name="Gardiner D."/>
            <person name="Kazan K."/>
            <person name="Vos C."/>
            <person name="Harvey P."/>
        </authorList>
    </citation>
    <scope>NUCLEOTIDE SEQUENCE [LARGE SCALE GENOMIC DNA]</scope>
    <source>
        <strain evidence="1 2">Tr1</strain>
    </source>
</reference>
<organism evidence="1 2">
    <name type="scientific">Trichoderma harzianum</name>
    <name type="common">Hypocrea lixii</name>
    <dbReference type="NCBI Taxonomy" id="5544"/>
    <lineage>
        <taxon>Eukaryota</taxon>
        <taxon>Fungi</taxon>
        <taxon>Dikarya</taxon>
        <taxon>Ascomycota</taxon>
        <taxon>Pezizomycotina</taxon>
        <taxon>Sordariomycetes</taxon>
        <taxon>Hypocreomycetidae</taxon>
        <taxon>Hypocreales</taxon>
        <taxon>Hypocreaceae</taxon>
        <taxon>Trichoderma</taxon>
    </lineage>
</organism>
<dbReference type="OrthoDB" id="27483at2759"/>
<sequence length="1008" mass="114994">MDGESLGLQASALDSKLGDDMDLDDTESVVSDLSTDEFTTDVSTDLSDALNRIGVPKPFVSLNTLPDFPGGVSIEGVGDINAPLDEAQARQIIACHDDDIREDEDDGGFLLQLTSDQFTLDDSIWPNIIQGCVDQAARDRNITTPLIADSLFLVLFQHKHTCRKEYLLTINGCLGTMTIFLPSTHKGGEMVVKNGETEELLFASNQTAQSFPKGNLEIESRSVESGYIWALIYAIDPHPDVSDSELRSLRHTLRRWITKDRGSRGQEVIYYPLKANYRWEYFSKSHLRREDLHRVNHLQDISAKIPFEIFFATIQKKNNHDPARETGQSTKREASIYGLHCHRITNSSIFIDEEDLVSHTHLEHAAITIIPRDTILSFFHGTDSWDAIESLWINYARACLKEDYAPSTVVVFKQICNFMMARTAENTDGHWANLKMAPKHLLDVVEALCATRCYTWFSRFGLHYVRDLPRYAFSRLGERRDIAYMSGEESYKDIDAVLLGMILEYPRPAQQIRAVKEIISMEQMRSQNGRPRPRLAQVLRYCLPFVRQVLKACIEACGTKQLTAQDGQALVGFSLYFDEPFAILSLIKDKIGLERQPAAILGLIHKVDYYGKSGYLPKEEALQFSRGVAISLIASTDFAQWRGIADGHYFKRDEENAKSYVDYFDDEDSDLEDWLHRGNSQPLLSNQKRLEQRWQKAQHEGYLRDDYDEHEYRYADSYRNCLYIDKGPLKRSKDQLDENRYKELYGISQSFTFSRPGTEEKGIHYRSLYCFFEQLLRPIEQFDEVLELLVSKVVNTAPHIPHTEFDTLWIPLTKEFIPCVHIFGELVDTARKSLMSGLLSAILKAYVNTWVGQYPKRPSLVREGVQCSCPDCKGLNVFLADPSLRAGKFKADGTRAQHIIDGMTRANVDFKSDMMEDADSVTLTVIKTTRLFAQSLRQWAYRRYHASREVAKFGQTGLEFIFGTEWMSFMSMAHLGGVGFDNLEIRTLSHDPQEEMVGGEFILGRLSI</sequence>
<accession>A0A2K0UNV3</accession>
<evidence type="ECO:0000313" key="2">
    <source>
        <dbReference type="Proteomes" id="UP000236290"/>
    </source>
</evidence>
<gene>
    <name evidence="1" type="ORF">THARTR1_00956</name>
</gene>
<comment type="caution">
    <text evidence="1">The sequence shown here is derived from an EMBL/GenBank/DDBJ whole genome shotgun (WGS) entry which is preliminary data.</text>
</comment>